<name>A0A975BC71_9BACT</name>
<sequence>MDTAITHYPPRRITDLVNLKKQGKDVTCSPDFEIYPVDFEHRQAHFQAYVFLCRHNGLVDGQAYSFRKCYARGCPNNLCQHVSKAVMIANRHLQRDYHVLRSAGVEVSEKLFTLENMMVEFDQKQEADSSLNTIFDFINMAQDGKDVKVKAVIEEVPAIEHFDYQKNAQTFIICDFDCSIDSKQYNYQRCLSCYSTDKEAEERPQAVLTANARLENLYAEFDKAGIKYEKKLC</sequence>
<dbReference type="Proteomes" id="UP000663720">
    <property type="component" value="Chromosome"/>
</dbReference>
<dbReference type="AlphaFoldDB" id="A0A975BC71"/>
<gene>
    <name evidence="1" type="ORF">dnl_49460</name>
</gene>
<organism evidence="1 2">
    <name type="scientific">Desulfonema limicola</name>
    <dbReference type="NCBI Taxonomy" id="45656"/>
    <lineage>
        <taxon>Bacteria</taxon>
        <taxon>Pseudomonadati</taxon>
        <taxon>Thermodesulfobacteriota</taxon>
        <taxon>Desulfobacteria</taxon>
        <taxon>Desulfobacterales</taxon>
        <taxon>Desulfococcaceae</taxon>
        <taxon>Desulfonema</taxon>
    </lineage>
</organism>
<keyword evidence="2" id="KW-1185">Reference proteome</keyword>
<evidence type="ECO:0000313" key="1">
    <source>
        <dbReference type="EMBL" id="QTA82569.1"/>
    </source>
</evidence>
<dbReference type="RefSeq" id="WP_207688482.1">
    <property type="nucleotide sequence ID" value="NZ_CP061799.1"/>
</dbReference>
<evidence type="ECO:0000313" key="2">
    <source>
        <dbReference type="Proteomes" id="UP000663720"/>
    </source>
</evidence>
<protein>
    <submittedName>
        <fullName evidence="1">Uncharacterized protein</fullName>
    </submittedName>
</protein>
<reference evidence="1" key="1">
    <citation type="journal article" date="2021" name="Microb. Physiol.">
        <title>Proteogenomic Insights into the Physiology of Marine, Sulfate-Reducing, Filamentous Desulfonema limicola and Desulfonema magnum.</title>
        <authorList>
            <person name="Schnaars V."/>
            <person name="Wohlbrand L."/>
            <person name="Scheve S."/>
            <person name="Hinrichs C."/>
            <person name="Reinhardt R."/>
            <person name="Rabus R."/>
        </authorList>
    </citation>
    <scope>NUCLEOTIDE SEQUENCE</scope>
    <source>
        <strain evidence="1">5ac10</strain>
    </source>
</reference>
<proteinExistence type="predicted"/>
<accession>A0A975BC71</accession>
<dbReference type="KEGG" id="dli:dnl_49460"/>
<dbReference type="EMBL" id="CP061799">
    <property type="protein sequence ID" value="QTA82569.1"/>
    <property type="molecule type" value="Genomic_DNA"/>
</dbReference>